<organism evidence="11 12">
    <name type="scientific">Candida oxycetoniae</name>
    <dbReference type="NCBI Taxonomy" id="497107"/>
    <lineage>
        <taxon>Eukaryota</taxon>
        <taxon>Fungi</taxon>
        <taxon>Dikarya</taxon>
        <taxon>Ascomycota</taxon>
        <taxon>Saccharomycotina</taxon>
        <taxon>Pichiomycetes</taxon>
        <taxon>Debaryomycetaceae</taxon>
        <taxon>Candida/Lodderomyces clade</taxon>
        <taxon>Candida</taxon>
    </lineage>
</organism>
<dbReference type="GO" id="GO:0005524">
    <property type="term" value="F:ATP binding"/>
    <property type="evidence" value="ECO:0007669"/>
    <property type="project" value="UniProtKB-KW"/>
</dbReference>
<dbReference type="SUPFAM" id="SSF52954">
    <property type="entry name" value="Class II aaRS ABD-related"/>
    <property type="match status" value="1"/>
</dbReference>
<comment type="catalytic activity">
    <reaction evidence="9">
        <text>tRNA(Pro) + L-proline + ATP = L-prolyl-tRNA(Pro) + AMP + diphosphate</text>
        <dbReference type="Rhea" id="RHEA:14305"/>
        <dbReference type="Rhea" id="RHEA-COMP:9700"/>
        <dbReference type="Rhea" id="RHEA-COMP:9702"/>
        <dbReference type="ChEBI" id="CHEBI:30616"/>
        <dbReference type="ChEBI" id="CHEBI:33019"/>
        <dbReference type="ChEBI" id="CHEBI:60039"/>
        <dbReference type="ChEBI" id="CHEBI:78442"/>
        <dbReference type="ChEBI" id="CHEBI:78532"/>
        <dbReference type="ChEBI" id="CHEBI:456215"/>
        <dbReference type="EC" id="6.1.1.15"/>
    </reaction>
</comment>
<dbReference type="GO" id="GO:0004827">
    <property type="term" value="F:proline-tRNA ligase activity"/>
    <property type="evidence" value="ECO:0007669"/>
    <property type="project" value="UniProtKB-EC"/>
</dbReference>
<sequence>MIKQVPKLYGFQLSKFKCESKIPTFELLHKLGIVSYPRSGLANWTTMGLLIQDKVSSIIRHCLDHCGYEELRLSLLSHKSLWEKTGRWDQQEIFKLKNDDFLLVPTAEEEITEYAKRNLDSYKQLPFKFYQINQKFRDEKRPRGGLLRGKEFLMKDAYSFDIDEAHALKNYSSVVDAYHQIFRKIGVPYVKAKADSGEMGGDMSHEWHFLNENGEDTVFTCNSCGHISNSEVTTAFPIKEAESNKLAEGDDDVAVGYFMNRDKSTLICAYYPASRTLEPRFVQQEVPDLDLSHCKPEKEILEEFSTNTGDELSKRVVRIMDARLTSRSNFPDFPVNFINRSMITTLTDIPIVLAKEGEICGECEKGHLVQSNAIEVGHTFYLDEKYSKPLDLKVVVPVNEGTLETKNVKMGCYGIGISRVIAAVAEINRDSHGLRWPASIAPWQVTVISNEESRFVKELASLLSETDYRWDDRDVSIGKKIMQSNMMGIPLVVILGKNYPRVEIEVRGERKNGYYDSLTRLQKQKQKEDDFYWETQYLDGKDVKHFVDKEHLPFVVKNLLDYL</sequence>
<dbReference type="Proteomes" id="UP001202479">
    <property type="component" value="Unassembled WGS sequence"/>
</dbReference>
<evidence type="ECO:0000256" key="9">
    <source>
        <dbReference type="ARBA" id="ARBA00047671"/>
    </source>
</evidence>
<dbReference type="Gene3D" id="3.40.50.800">
    <property type="entry name" value="Anticodon-binding domain"/>
    <property type="match status" value="1"/>
</dbReference>
<dbReference type="GO" id="GO:0005739">
    <property type="term" value="C:mitochondrion"/>
    <property type="evidence" value="ECO:0007669"/>
    <property type="project" value="TreeGrafter"/>
</dbReference>
<protein>
    <recommendedName>
        <fullName evidence="2">proline--tRNA ligase</fullName>
        <ecNumber evidence="2">6.1.1.15</ecNumber>
    </recommendedName>
    <alternativeName>
        <fullName evidence="8">Prolyl-tRNA synthetase</fullName>
    </alternativeName>
</protein>
<evidence type="ECO:0000256" key="6">
    <source>
        <dbReference type="ARBA" id="ARBA00022917"/>
    </source>
</evidence>
<comment type="similarity">
    <text evidence="1">Belongs to the class-II aminoacyl-tRNA synthetase family.</text>
</comment>
<comment type="caution">
    <text evidence="11">The sequence shown here is derived from an EMBL/GenBank/DDBJ whole genome shotgun (WGS) entry which is preliminary data.</text>
</comment>
<dbReference type="InterPro" id="IPR004154">
    <property type="entry name" value="Anticodon-bd"/>
</dbReference>
<dbReference type="InterPro" id="IPR006195">
    <property type="entry name" value="aa-tRNA-synth_II"/>
</dbReference>
<dbReference type="Pfam" id="PF00587">
    <property type="entry name" value="tRNA-synt_2b"/>
    <property type="match status" value="1"/>
</dbReference>
<dbReference type="PANTHER" id="PTHR42753">
    <property type="entry name" value="MITOCHONDRIAL RIBOSOME PROTEIN L39/PROLYL-TRNA LIGASE FAMILY MEMBER"/>
    <property type="match status" value="1"/>
</dbReference>
<evidence type="ECO:0000256" key="5">
    <source>
        <dbReference type="ARBA" id="ARBA00022840"/>
    </source>
</evidence>
<dbReference type="AlphaFoldDB" id="A0AAI9SWH4"/>
<evidence type="ECO:0000256" key="7">
    <source>
        <dbReference type="ARBA" id="ARBA00023146"/>
    </source>
</evidence>
<keyword evidence="6" id="KW-0648">Protein biosynthesis</keyword>
<keyword evidence="3" id="KW-0436">Ligase</keyword>
<dbReference type="SUPFAM" id="SSF55681">
    <property type="entry name" value="Class II aaRS and biotin synthetases"/>
    <property type="match status" value="1"/>
</dbReference>
<dbReference type="NCBIfam" id="TIGR00409">
    <property type="entry name" value="proS_fam_II"/>
    <property type="match status" value="1"/>
</dbReference>
<dbReference type="Gene3D" id="3.30.930.10">
    <property type="entry name" value="Bira Bifunctional Protein, Domain 2"/>
    <property type="match status" value="2"/>
</dbReference>
<dbReference type="PROSITE" id="PS50862">
    <property type="entry name" value="AA_TRNA_LIGASE_II"/>
    <property type="match status" value="1"/>
</dbReference>
<dbReference type="InterPro" id="IPR045864">
    <property type="entry name" value="aa-tRNA-synth_II/BPL/LPL"/>
</dbReference>
<dbReference type="InterPro" id="IPR004500">
    <property type="entry name" value="Pro-tRNA-synth_IIa_bac-type"/>
</dbReference>
<dbReference type="InterPro" id="IPR050062">
    <property type="entry name" value="Pro-tRNA_synthetase"/>
</dbReference>
<reference evidence="11" key="1">
    <citation type="journal article" date="2022" name="DNA Res.">
        <title>Genome analysis of five recently described species of the CUG-Ser clade uncovers Candida theae as a new hybrid lineage with pathogenic potential in the Candida parapsilosis species complex.</title>
        <authorList>
            <person name="Mixao V."/>
            <person name="Del Olmo V."/>
            <person name="Hegedusova E."/>
            <person name="Saus E."/>
            <person name="Pryszcz L."/>
            <person name="Cillingova A."/>
            <person name="Nosek J."/>
            <person name="Gabaldon T."/>
        </authorList>
    </citation>
    <scope>NUCLEOTIDE SEQUENCE</scope>
    <source>
        <strain evidence="11">CBS 10844</strain>
    </source>
</reference>
<evidence type="ECO:0000313" key="12">
    <source>
        <dbReference type="Proteomes" id="UP001202479"/>
    </source>
</evidence>
<keyword evidence="4" id="KW-0547">Nucleotide-binding</keyword>
<keyword evidence="5" id="KW-0067">ATP-binding</keyword>
<dbReference type="PRINTS" id="PR01046">
    <property type="entry name" value="TRNASYNTHPRO"/>
</dbReference>
<evidence type="ECO:0000259" key="10">
    <source>
        <dbReference type="PROSITE" id="PS50862"/>
    </source>
</evidence>
<dbReference type="InterPro" id="IPR002316">
    <property type="entry name" value="Pro-tRNA-ligase_IIa"/>
</dbReference>
<accession>A0AAI9SWH4</accession>
<evidence type="ECO:0000256" key="4">
    <source>
        <dbReference type="ARBA" id="ARBA00022741"/>
    </source>
</evidence>
<dbReference type="Pfam" id="PF03129">
    <property type="entry name" value="HGTP_anticodon"/>
    <property type="match status" value="1"/>
</dbReference>
<keyword evidence="12" id="KW-1185">Reference proteome</keyword>
<evidence type="ECO:0000313" key="11">
    <source>
        <dbReference type="EMBL" id="KAI3404039.2"/>
    </source>
</evidence>
<dbReference type="RefSeq" id="XP_049179784.1">
    <property type="nucleotide sequence ID" value="XM_049324507.1"/>
</dbReference>
<dbReference type="GO" id="GO:0006433">
    <property type="term" value="P:prolyl-tRNA aminoacylation"/>
    <property type="evidence" value="ECO:0007669"/>
    <property type="project" value="InterPro"/>
</dbReference>
<feature type="domain" description="Aminoacyl-transfer RNA synthetases class-II family profile" evidence="10">
    <location>
        <begin position="48"/>
        <end position="437"/>
    </location>
</feature>
<proteinExistence type="inferred from homology"/>
<dbReference type="InterPro" id="IPR002314">
    <property type="entry name" value="aa-tRNA-synt_IIb"/>
</dbReference>
<evidence type="ECO:0000256" key="8">
    <source>
        <dbReference type="ARBA" id="ARBA00029731"/>
    </source>
</evidence>
<gene>
    <name evidence="11" type="ORF">KGF56_003198</name>
</gene>
<name>A0AAI9SWH4_9ASCO</name>
<evidence type="ECO:0000256" key="3">
    <source>
        <dbReference type="ARBA" id="ARBA00022598"/>
    </source>
</evidence>
<dbReference type="EMBL" id="JAHUZD010000109">
    <property type="protein sequence ID" value="KAI3404039.2"/>
    <property type="molecule type" value="Genomic_DNA"/>
</dbReference>
<dbReference type="InterPro" id="IPR036621">
    <property type="entry name" value="Anticodon-bd_dom_sf"/>
</dbReference>
<dbReference type="EC" id="6.1.1.15" evidence="2"/>
<evidence type="ECO:0000256" key="1">
    <source>
        <dbReference type="ARBA" id="ARBA00008226"/>
    </source>
</evidence>
<dbReference type="GeneID" id="73380815"/>
<dbReference type="PANTHER" id="PTHR42753:SF2">
    <property type="entry name" value="PROLINE--TRNA LIGASE"/>
    <property type="match status" value="1"/>
</dbReference>
<keyword evidence="7" id="KW-0030">Aminoacyl-tRNA synthetase</keyword>
<evidence type="ECO:0000256" key="2">
    <source>
        <dbReference type="ARBA" id="ARBA00012831"/>
    </source>
</evidence>